<evidence type="ECO:0000313" key="2">
    <source>
        <dbReference type="Proteomes" id="UP000324222"/>
    </source>
</evidence>
<evidence type="ECO:0000313" key="1">
    <source>
        <dbReference type="EMBL" id="MPC20919.1"/>
    </source>
</evidence>
<dbReference type="EMBL" id="VSRR010000925">
    <property type="protein sequence ID" value="MPC20919.1"/>
    <property type="molecule type" value="Genomic_DNA"/>
</dbReference>
<organism evidence="1 2">
    <name type="scientific">Portunus trituberculatus</name>
    <name type="common">Swimming crab</name>
    <name type="synonym">Neptunus trituberculatus</name>
    <dbReference type="NCBI Taxonomy" id="210409"/>
    <lineage>
        <taxon>Eukaryota</taxon>
        <taxon>Metazoa</taxon>
        <taxon>Ecdysozoa</taxon>
        <taxon>Arthropoda</taxon>
        <taxon>Crustacea</taxon>
        <taxon>Multicrustacea</taxon>
        <taxon>Malacostraca</taxon>
        <taxon>Eumalacostraca</taxon>
        <taxon>Eucarida</taxon>
        <taxon>Decapoda</taxon>
        <taxon>Pleocyemata</taxon>
        <taxon>Brachyura</taxon>
        <taxon>Eubrachyura</taxon>
        <taxon>Portunoidea</taxon>
        <taxon>Portunidae</taxon>
        <taxon>Portuninae</taxon>
        <taxon>Portunus</taxon>
    </lineage>
</organism>
<comment type="caution">
    <text evidence="1">The sequence shown here is derived from an EMBL/GenBank/DDBJ whole genome shotgun (WGS) entry which is preliminary data.</text>
</comment>
<dbReference type="Proteomes" id="UP000324222">
    <property type="component" value="Unassembled WGS sequence"/>
</dbReference>
<gene>
    <name evidence="1" type="ORF">E2C01_013882</name>
</gene>
<proteinExistence type="predicted"/>
<accession>A0A5B7DIN8</accession>
<reference evidence="1 2" key="1">
    <citation type="submission" date="2019-05" db="EMBL/GenBank/DDBJ databases">
        <title>Another draft genome of Portunus trituberculatus and its Hox gene families provides insights of decapod evolution.</title>
        <authorList>
            <person name="Jeong J.-H."/>
            <person name="Song I."/>
            <person name="Kim S."/>
            <person name="Choi T."/>
            <person name="Kim D."/>
            <person name="Ryu S."/>
            <person name="Kim W."/>
        </authorList>
    </citation>
    <scope>NUCLEOTIDE SEQUENCE [LARGE SCALE GENOMIC DNA]</scope>
    <source>
        <tissue evidence="1">Muscle</tissue>
    </source>
</reference>
<protein>
    <submittedName>
        <fullName evidence="1">Uncharacterized protein</fullName>
    </submittedName>
</protein>
<keyword evidence="2" id="KW-1185">Reference proteome</keyword>
<sequence>MTQFPLPHPSMNLQAPLLLHMLPPHSCVFLMRWMRITSAFLMTVMVGETIHPLLPPFLLPLAPVCQADPSSRACLLNWVRILPALSLHKLPAQPALMDSRVLTKTCKLNTCKSRVTCI</sequence>
<name>A0A5B7DIN8_PORTR</name>
<dbReference type="AlphaFoldDB" id="A0A5B7DIN8"/>